<dbReference type="PANTHER" id="PTHR36489">
    <property type="entry name" value="PROTEIN-COUPLED RECEPTOR GPR1, PUTATIVE-RELATED"/>
    <property type="match status" value="1"/>
</dbReference>
<dbReference type="AlphaFoldDB" id="A0A8C4LKA8"/>
<proteinExistence type="predicted"/>
<organism evidence="1">
    <name type="scientific">Equus asinus asinus</name>
    <dbReference type="NCBI Taxonomy" id="83772"/>
    <lineage>
        <taxon>Eukaryota</taxon>
        <taxon>Metazoa</taxon>
        <taxon>Chordata</taxon>
        <taxon>Craniata</taxon>
        <taxon>Vertebrata</taxon>
        <taxon>Euteleostomi</taxon>
        <taxon>Mammalia</taxon>
        <taxon>Eutheria</taxon>
        <taxon>Laurasiatheria</taxon>
        <taxon>Perissodactyla</taxon>
        <taxon>Equidae</taxon>
        <taxon>Equus</taxon>
    </lineage>
</organism>
<accession>A0A8C4LKA8</accession>
<evidence type="ECO:0000313" key="1">
    <source>
        <dbReference type="Ensembl" id="ENSEASP00005011980.1"/>
    </source>
</evidence>
<sequence>MNGISVLIEEDQRAPSPLCEDAARRLHVGTRKQVLSGHRIYQQRDPGLPSLQNCEKQIFVVYKPSNLWCFCYSSPNRLREGRDWSEAVVTRIMTVVIPGVELIKETLTKLETGRPVGGALIPHHTSSITPNERERLASWTGSKTTLLLKEDFSLHLATAQPMRNTTAQPMRNAAAQPMRNATAQPMRNAAAQPMRNATVQPMRNAAAQPMRDATAQPMRNAAAWPMRNAAAQPMRNATAQPMRNAAAQPMRNATVQPMRNAAAQPMRDATAQPMRNAAAWPMRNATAQPMRNATAQPMRNAAAQPMRNTTAQPMRNAAAWPMRNATAQPMRSCPELLLCPNGVPFRTAPPYSHFPL</sequence>
<dbReference type="PANTHER" id="PTHR36489:SF1">
    <property type="entry name" value="G-PROTEIN COUPLED RECEPTORS FAMILY 1 PROFILE DOMAIN-CONTAINING PROTEIN"/>
    <property type="match status" value="1"/>
</dbReference>
<protein>
    <submittedName>
        <fullName evidence="1">Uncharacterized protein</fullName>
    </submittedName>
</protein>
<dbReference type="Ensembl" id="ENSEAST00005013017.1">
    <property type="protein sequence ID" value="ENSEASP00005011980.1"/>
    <property type="gene ID" value="ENSEASG00005008393.1"/>
</dbReference>
<reference evidence="1" key="1">
    <citation type="submission" date="2023-03" db="UniProtKB">
        <authorList>
            <consortium name="Ensembl"/>
        </authorList>
    </citation>
    <scope>IDENTIFICATION</scope>
</reference>
<name>A0A8C4LKA8_EQUAS</name>